<dbReference type="Gene3D" id="3.30.160.190">
    <property type="entry name" value="atu1810 like domain"/>
    <property type="match status" value="1"/>
</dbReference>
<name>A0A9P9FKU3_9HYPO</name>
<dbReference type="AlphaFoldDB" id="A0A9P9FKU3"/>
<sequence length="200" mass="22424">MASLRTQSAAHILRSAALPRVALSATPRRFQSSVTTAAPGTVPAAPSTTNQPDYDIQADKATSTYTPVPKAIQIGNEEILPAATISGAPIELQARTVRIYQETKPATQSGEWRGQRWRMDWDILPKGHRWENPLMGWQSSGDFMQGTHINFMSKEDAIHFAEKQGYEYFVQEPKSRKISPKAYANNFLWSAKKLKHIRTK</sequence>
<keyword evidence="3 9" id="KW-0679">Respiratory chain</keyword>
<protein>
    <recommendedName>
        <fullName evidence="9">NADH dehydrogenase [ubiquinone] iron-sulfur protein 4, mitochondrial</fullName>
    </recommendedName>
</protein>
<dbReference type="FunFam" id="3.30.160.190:FF:000001">
    <property type="entry name" value="NADH-ubiquinone oxidoreductase 21 kDa subunit mitochondrial"/>
    <property type="match status" value="1"/>
</dbReference>
<evidence type="ECO:0000256" key="5">
    <source>
        <dbReference type="ARBA" id="ARBA00022946"/>
    </source>
</evidence>
<keyword evidence="2 9" id="KW-0813">Transport</keyword>
<keyword evidence="8 9" id="KW-0472">Membrane</keyword>
<keyword evidence="5 9" id="KW-0809">Transit peptide</keyword>
<evidence type="ECO:0000256" key="6">
    <source>
        <dbReference type="ARBA" id="ARBA00022982"/>
    </source>
</evidence>
<evidence type="ECO:0000256" key="4">
    <source>
        <dbReference type="ARBA" id="ARBA00022792"/>
    </source>
</evidence>
<dbReference type="GO" id="GO:0005743">
    <property type="term" value="C:mitochondrial inner membrane"/>
    <property type="evidence" value="ECO:0007669"/>
    <property type="project" value="UniProtKB-SubCell"/>
</dbReference>
<evidence type="ECO:0000256" key="3">
    <source>
        <dbReference type="ARBA" id="ARBA00022660"/>
    </source>
</evidence>
<feature type="region of interest" description="Disordered" evidence="10">
    <location>
        <begin position="32"/>
        <end position="55"/>
    </location>
</feature>
<keyword evidence="7 9" id="KW-0496">Mitochondrion</keyword>
<comment type="function">
    <text evidence="9">Accessory subunit of the mitochondrial membrane respiratory chain NADH dehydrogenase (Complex I), that is believed not to be involved in catalysis. Complex I functions in the transfer of electrons from NADH to the respiratory chain. The immediate electron acceptor for the enzyme is believed to be ubiquinone.</text>
</comment>
<comment type="similarity">
    <text evidence="1 9">Belongs to the complex I NDUFS4 subunit family.</text>
</comment>
<gene>
    <name evidence="11" type="ORF">B0J13DRAFT_39223</name>
</gene>
<dbReference type="EMBL" id="JAGMUU010000001">
    <property type="protein sequence ID" value="KAH7163576.1"/>
    <property type="molecule type" value="Genomic_DNA"/>
</dbReference>
<evidence type="ECO:0000256" key="7">
    <source>
        <dbReference type="ARBA" id="ARBA00023128"/>
    </source>
</evidence>
<evidence type="ECO:0000256" key="2">
    <source>
        <dbReference type="ARBA" id="ARBA00022448"/>
    </source>
</evidence>
<evidence type="ECO:0000256" key="10">
    <source>
        <dbReference type="SAM" id="MobiDB-lite"/>
    </source>
</evidence>
<keyword evidence="6 9" id="KW-0249">Electron transport</keyword>
<proteinExistence type="inferred from homology"/>
<keyword evidence="12" id="KW-1185">Reference proteome</keyword>
<dbReference type="PANTHER" id="PTHR12219">
    <property type="entry name" value="NADH-UBIQUINONE OXIDOREDUCTASE"/>
    <property type="match status" value="1"/>
</dbReference>
<organism evidence="11 12">
    <name type="scientific">Dactylonectria estremocensis</name>
    <dbReference type="NCBI Taxonomy" id="1079267"/>
    <lineage>
        <taxon>Eukaryota</taxon>
        <taxon>Fungi</taxon>
        <taxon>Dikarya</taxon>
        <taxon>Ascomycota</taxon>
        <taxon>Pezizomycotina</taxon>
        <taxon>Sordariomycetes</taxon>
        <taxon>Hypocreomycetidae</taxon>
        <taxon>Hypocreales</taxon>
        <taxon>Nectriaceae</taxon>
        <taxon>Dactylonectria</taxon>
    </lineage>
</organism>
<evidence type="ECO:0000313" key="12">
    <source>
        <dbReference type="Proteomes" id="UP000717696"/>
    </source>
</evidence>
<accession>A0A9P9FKU3</accession>
<dbReference type="Proteomes" id="UP000717696">
    <property type="component" value="Unassembled WGS sequence"/>
</dbReference>
<dbReference type="PANTHER" id="PTHR12219:SF8">
    <property type="entry name" value="NADH DEHYDROGENASE [UBIQUINONE] IRON-SULFUR PROTEIN 4, MITOCHONDRIAL"/>
    <property type="match status" value="1"/>
</dbReference>
<comment type="subcellular location">
    <subcellularLocation>
        <location evidence="9">Mitochondrion inner membrane</location>
        <topology evidence="9">Peripheral membrane protein</topology>
        <orientation evidence="9">Matrix side</orientation>
    </subcellularLocation>
</comment>
<comment type="caution">
    <text evidence="11">The sequence shown here is derived from an EMBL/GenBank/DDBJ whole genome shotgun (WGS) entry which is preliminary data.</text>
</comment>
<keyword evidence="4 9" id="KW-0999">Mitochondrion inner membrane</keyword>
<evidence type="ECO:0000256" key="8">
    <source>
        <dbReference type="ARBA" id="ARBA00023136"/>
    </source>
</evidence>
<evidence type="ECO:0000313" key="11">
    <source>
        <dbReference type="EMBL" id="KAH7163576.1"/>
    </source>
</evidence>
<evidence type="ECO:0000256" key="9">
    <source>
        <dbReference type="RuleBase" id="RU367010"/>
    </source>
</evidence>
<feature type="compositionally biased region" description="Low complexity" evidence="10">
    <location>
        <begin position="33"/>
        <end position="49"/>
    </location>
</feature>
<evidence type="ECO:0000256" key="1">
    <source>
        <dbReference type="ARBA" id="ARBA00005882"/>
    </source>
</evidence>
<dbReference type="InterPro" id="IPR006885">
    <property type="entry name" value="NADH_UbQ_FeS_4_mit-like"/>
</dbReference>
<dbReference type="OrthoDB" id="3089at2759"/>
<dbReference type="InterPro" id="IPR038532">
    <property type="entry name" value="NDUFS4-like_sf"/>
</dbReference>
<dbReference type="Pfam" id="PF04800">
    <property type="entry name" value="NDUS4"/>
    <property type="match status" value="1"/>
</dbReference>
<dbReference type="GO" id="GO:0022900">
    <property type="term" value="P:electron transport chain"/>
    <property type="evidence" value="ECO:0007669"/>
    <property type="project" value="InterPro"/>
</dbReference>
<reference evidence="11" key="1">
    <citation type="journal article" date="2021" name="Nat. Commun.">
        <title>Genetic determinants of endophytism in the Arabidopsis root mycobiome.</title>
        <authorList>
            <person name="Mesny F."/>
            <person name="Miyauchi S."/>
            <person name="Thiergart T."/>
            <person name="Pickel B."/>
            <person name="Atanasova L."/>
            <person name="Karlsson M."/>
            <person name="Huettel B."/>
            <person name="Barry K.W."/>
            <person name="Haridas S."/>
            <person name="Chen C."/>
            <person name="Bauer D."/>
            <person name="Andreopoulos W."/>
            <person name="Pangilinan J."/>
            <person name="LaButti K."/>
            <person name="Riley R."/>
            <person name="Lipzen A."/>
            <person name="Clum A."/>
            <person name="Drula E."/>
            <person name="Henrissat B."/>
            <person name="Kohler A."/>
            <person name="Grigoriev I.V."/>
            <person name="Martin F.M."/>
            <person name="Hacquard S."/>
        </authorList>
    </citation>
    <scope>NUCLEOTIDE SEQUENCE</scope>
    <source>
        <strain evidence="11">MPI-CAGE-AT-0021</strain>
    </source>
</reference>